<keyword evidence="4" id="KW-0479">Metal-binding</keyword>
<dbReference type="PANTHER" id="PTHR48408">
    <property type="match status" value="1"/>
</dbReference>
<keyword evidence="5" id="KW-0413">Isomerase</keyword>
<accession>A0AAE0AB37</accession>
<proteinExistence type="inferred from homology"/>
<dbReference type="Proteomes" id="UP001281410">
    <property type="component" value="Unassembled WGS sequence"/>
</dbReference>
<dbReference type="InterPro" id="IPR001998">
    <property type="entry name" value="Xylose_isomerase"/>
</dbReference>
<keyword evidence="9" id="KW-1185">Reference proteome</keyword>
<gene>
    <name evidence="8" type="ORF">Dsin_021020</name>
</gene>
<dbReference type="EMBL" id="JANJYJ010000006">
    <property type="protein sequence ID" value="KAK3206974.1"/>
    <property type="molecule type" value="Genomic_DNA"/>
</dbReference>
<evidence type="ECO:0000256" key="5">
    <source>
        <dbReference type="ARBA" id="ARBA00023235"/>
    </source>
</evidence>
<name>A0AAE0AB37_9ROSI</name>
<reference evidence="8" key="1">
    <citation type="journal article" date="2023" name="Plant J.">
        <title>Genome sequences and population genomics provide insights into the demographic history, inbreeding, and mutation load of two 'living fossil' tree species of Dipteronia.</title>
        <authorList>
            <person name="Feng Y."/>
            <person name="Comes H.P."/>
            <person name="Chen J."/>
            <person name="Zhu S."/>
            <person name="Lu R."/>
            <person name="Zhang X."/>
            <person name="Li P."/>
            <person name="Qiu J."/>
            <person name="Olsen K.M."/>
            <person name="Qiu Y."/>
        </authorList>
    </citation>
    <scope>NUCLEOTIDE SEQUENCE</scope>
    <source>
        <strain evidence="8">NBL</strain>
    </source>
</reference>
<comment type="catalytic activity">
    <reaction evidence="7">
        <text>alpha-D-xylose = alpha-D-xylulofuranose</text>
        <dbReference type="Rhea" id="RHEA:22816"/>
        <dbReference type="ChEBI" id="CHEBI:28518"/>
        <dbReference type="ChEBI" id="CHEBI:188998"/>
        <dbReference type="EC" id="5.3.1.5"/>
    </reaction>
</comment>
<evidence type="ECO:0000313" key="8">
    <source>
        <dbReference type="EMBL" id="KAK3206974.1"/>
    </source>
</evidence>
<dbReference type="AlphaFoldDB" id="A0AAE0AB37"/>
<keyword evidence="6" id="KW-0119">Carbohydrate metabolism</keyword>
<comment type="similarity">
    <text evidence="1">Belongs to the xylose isomerase family.</text>
</comment>
<dbReference type="SUPFAM" id="SSF51658">
    <property type="entry name" value="Xylose isomerase-like"/>
    <property type="match status" value="1"/>
</dbReference>
<dbReference type="GO" id="GO:0046872">
    <property type="term" value="F:metal ion binding"/>
    <property type="evidence" value="ECO:0007669"/>
    <property type="project" value="UniProtKB-KW"/>
</dbReference>
<evidence type="ECO:0000256" key="1">
    <source>
        <dbReference type="ARBA" id="ARBA00005765"/>
    </source>
</evidence>
<dbReference type="EC" id="5.3.1.5" evidence="2"/>
<dbReference type="GO" id="GO:0042732">
    <property type="term" value="P:D-xylose metabolic process"/>
    <property type="evidence" value="ECO:0007669"/>
    <property type="project" value="UniProtKB-KW"/>
</dbReference>
<evidence type="ECO:0000256" key="7">
    <source>
        <dbReference type="ARBA" id="ARBA00033659"/>
    </source>
</evidence>
<dbReference type="InterPro" id="IPR036237">
    <property type="entry name" value="Xyl_isomerase-like_sf"/>
</dbReference>
<evidence type="ECO:0000256" key="6">
    <source>
        <dbReference type="ARBA" id="ARBA00023277"/>
    </source>
</evidence>
<evidence type="ECO:0000256" key="2">
    <source>
        <dbReference type="ARBA" id="ARBA00011958"/>
    </source>
</evidence>
<protein>
    <recommendedName>
        <fullName evidence="2">xylose isomerase</fullName>
        <ecNumber evidence="2">5.3.1.5</ecNumber>
    </recommendedName>
</protein>
<sequence>MAQIGHINRSPTNRPNRRLISKSVSVFHCRRRQFAEIAIAIYSKTILHFTSSSPKAAEVAKGSRPSSRPPSSLIRSSSCLCSPDLMRFSVAFWHTFRGSGADPFGSATKNWPWEDVLKLVYMHMLQLRSRKPWRLPNTQLILPTAIPKAILPTGDPKAIPSTAQQCQTGP</sequence>
<dbReference type="GO" id="GO:0009045">
    <property type="term" value="F:xylose isomerase activity"/>
    <property type="evidence" value="ECO:0007669"/>
    <property type="project" value="UniProtKB-EC"/>
</dbReference>
<comment type="caution">
    <text evidence="8">The sequence shown here is derived from an EMBL/GenBank/DDBJ whole genome shotgun (WGS) entry which is preliminary data.</text>
</comment>
<dbReference type="PANTHER" id="PTHR48408:SF1">
    <property type="entry name" value="XYLOSE ISOMERASE"/>
    <property type="match status" value="1"/>
</dbReference>
<evidence type="ECO:0000256" key="3">
    <source>
        <dbReference type="ARBA" id="ARBA00022629"/>
    </source>
</evidence>
<evidence type="ECO:0000256" key="4">
    <source>
        <dbReference type="ARBA" id="ARBA00022723"/>
    </source>
</evidence>
<organism evidence="8 9">
    <name type="scientific">Dipteronia sinensis</name>
    <dbReference type="NCBI Taxonomy" id="43782"/>
    <lineage>
        <taxon>Eukaryota</taxon>
        <taxon>Viridiplantae</taxon>
        <taxon>Streptophyta</taxon>
        <taxon>Embryophyta</taxon>
        <taxon>Tracheophyta</taxon>
        <taxon>Spermatophyta</taxon>
        <taxon>Magnoliopsida</taxon>
        <taxon>eudicotyledons</taxon>
        <taxon>Gunneridae</taxon>
        <taxon>Pentapetalae</taxon>
        <taxon>rosids</taxon>
        <taxon>malvids</taxon>
        <taxon>Sapindales</taxon>
        <taxon>Sapindaceae</taxon>
        <taxon>Hippocastanoideae</taxon>
        <taxon>Acereae</taxon>
        <taxon>Dipteronia</taxon>
    </lineage>
</organism>
<dbReference type="Gene3D" id="3.20.20.150">
    <property type="entry name" value="Divalent-metal-dependent TIM barrel enzymes"/>
    <property type="match status" value="1"/>
</dbReference>
<keyword evidence="3" id="KW-0859">Xylose metabolism</keyword>
<evidence type="ECO:0000313" key="9">
    <source>
        <dbReference type="Proteomes" id="UP001281410"/>
    </source>
</evidence>